<proteinExistence type="predicted"/>
<name>A0A821R0W9_9NEOP</name>
<dbReference type="OrthoDB" id="7085216at2759"/>
<reference evidence="1" key="1">
    <citation type="submission" date="2021-02" db="EMBL/GenBank/DDBJ databases">
        <authorList>
            <person name="Steward A R."/>
        </authorList>
    </citation>
    <scope>NUCLEOTIDE SEQUENCE</scope>
</reference>
<evidence type="ECO:0000313" key="2">
    <source>
        <dbReference type="Proteomes" id="UP000663880"/>
    </source>
</evidence>
<protein>
    <submittedName>
        <fullName evidence="1">Uncharacterized protein</fullName>
    </submittedName>
</protein>
<dbReference type="EMBL" id="CAJOBZ010000010">
    <property type="protein sequence ID" value="CAF4830504.1"/>
    <property type="molecule type" value="Genomic_DNA"/>
</dbReference>
<dbReference type="PANTHER" id="PTHR35263">
    <property type="entry name" value="TESTIS-EXPRESSED PROTEIN 49"/>
    <property type="match status" value="1"/>
</dbReference>
<gene>
    <name evidence="1" type="ORF">PMACD_LOCUS5248</name>
</gene>
<evidence type="ECO:0000313" key="1">
    <source>
        <dbReference type="EMBL" id="CAF4830504.1"/>
    </source>
</evidence>
<dbReference type="AlphaFoldDB" id="A0A821R0W9"/>
<comment type="caution">
    <text evidence="1">The sequence shown here is derived from an EMBL/GenBank/DDBJ whole genome shotgun (WGS) entry which is preliminary data.</text>
</comment>
<dbReference type="Proteomes" id="UP000663880">
    <property type="component" value="Unassembled WGS sequence"/>
</dbReference>
<dbReference type="PANTHER" id="PTHR35263:SF1">
    <property type="entry name" value="TESTIS-EXPRESSED PROTEIN 49"/>
    <property type="match status" value="1"/>
</dbReference>
<dbReference type="InterPro" id="IPR038775">
    <property type="entry name" value="SPMIP11"/>
</dbReference>
<keyword evidence="2" id="KW-1185">Reference proteome</keyword>
<dbReference type="Pfam" id="PF22593">
    <property type="entry name" value="SPMIP11"/>
    <property type="match status" value="1"/>
</dbReference>
<accession>A0A821R0W9</accession>
<sequence>MEFFGLTLFGPQNYIKYTLRSDYKEPESKEEADCFIQKIKKDLNAQGKNVDDIDVIRLIDCYIGRVNGFAYGSSQRFTKMKRKGVIKPVGPADMYRIPTTTSIDYGWWQHDPALLTTSWYITDPRRPQPSSPNTLILDIARKNNKYATLF</sequence>
<organism evidence="1 2">
    <name type="scientific">Pieris macdunnoughi</name>
    <dbReference type="NCBI Taxonomy" id="345717"/>
    <lineage>
        <taxon>Eukaryota</taxon>
        <taxon>Metazoa</taxon>
        <taxon>Ecdysozoa</taxon>
        <taxon>Arthropoda</taxon>
        <taxon>Hexapoda</taxon>
        <taxon>Insecta</taxon>
        <taxon>Pterygota</taxon>
        <taxon>Neoptera</taxon>
        <taxon>Endopterygota</taxon>
        <taxon>Lepidoptera</taxon>
        <taxon>Glossata</taxon>
        <taxon>Ditrysia</taxon>
        <taxon>Papilionoidea</taxon>
        <taxon>Pieridae</taxon>
        <taxon>Pierinae</taxon>
        <taxon>Pieris</taxon>
    </lineage>
</organism>